<dbReference type="SUPFAM" id="SSF81648">
    <property type="entry name" value="a domain/subunit of cytochrome bc1 complex (Ubiquinol-cytochrome c reductase)"/>
    <property type="match status" value="1"/>
</dbReference>
<evidence type="ECO:0000259" key="14">
    <source>
        <dbReference type="PROSITE" id="PS51002"/>
    </source>
</evidence>
<evidence type="ECO:0000256" key="10">
    <source>
        <dbReference type="ARBA" id="ARBA00023004"/>
    </source>
</evidence>
<evidence type="ECO:0000259" key="15">
    <source>
        <dbReference type="PROSITE" id="PS51003"/>
    </source>
</evidence>
<evidence type="ECO:0000256" key="7">
    <source>
        <dbReference type="ARBA" id="ARBA00022723"/>
    </source>
</evidence>
<gene>
    <name evidence="16" type="primary">petB</name>
    <name evidence="16" type="ORF">APHACPA_0792</name>
</gene>
<keyword evidence="6 12" id="KW-0812">Transmembrane</keyword>
<comment type="function">
    <text evidence="12">Component of the ubiquinol-cytochrome c reductase complex (complex III or cytochrome b-c1 complex), which is a respiratory chain that generates an electrochemical potential coupled to ATP synthesis.</text>
</comment>
<keyword evidence="3 12" id="KW-0813">Transport</keyword>
<dbReference type="GO" id="GO:0022904">
    <property type="term" value="P:respiratory electron transport chain"/>
    <property type="evidence" value="ECO:0007669"/>
    <property type="project" value="InterPro"/>
</dbReference>
<keyword evidence="10" id="KW-0408">Iron</keyword>
<dbReference type="InterPro" id="IPR048260">
    <property type="entry name" value="Cytochrome_b_C_euk/bac"/>
</dbReference>
<keyword evidence="11 13" id="KW-0472">Membrane</keyword>
<dbReference type="PROSITE" id="PS51003">
    <property type="entry name" value="CYTB_CTER"/>
    <property type="match status" value="1"/>
</dbReference>
<dbReference type="InterPro" id="IPR016174">
    <property type="entry name" value="Di-haem_cyt_TM"/>
</dbReference>
<comment type="cofactor">
    <cofactor evidence="12">
        <name>heme b</name>
        <dbReference type="ChEBI" id="CHEBI:60344"/>
    </cofactor>
    <text evidence="12">Binds 2 heme groups non-covalently.</text>
</comment>
<dbReference type="CDD" id="cd00290">
    <property type="entry name" value="cytochrome_b_C"/>
    <property type="match status" value="1"/>
</dbReference>
<feature type="domain" description="Cytochrome b/b6 N-terminal region profile" evidence="14">
    <location>
        <begin position="13"/>
        <end position="223"/>
    </location>
</feature>
<proteinExistence type="inferred from homology"/>
<dbReference type="InterPro" id="IPR048259">
    <property type="entry name" value="Cytochrome_b_N_euk/bac"/>
</dbReference>
<dbReference type="InterPro" id="IPR027387">
    <property type="entry name" value="Cytb/b6-like_sf"/>
</dbReference>
<evidence type="ECO:0000256" key="8">
    <source>
        <dbReference type="ARBA" id="ARBA00022982"/>
    </source>
</evidence>
<dbReference type="Proteomes" id="UP000033556">
    <property type="component" value="Unassembled WGS sequence"/>
</dbReference>
<feature type="domain" description="Cytochrome b/b6 C-terminal region profile" evidence="15">
    <location>
        <begin position="226"/>
        <end position="308"/>
    </location>
</feature>
<dbReference type="PATRIC" id="fig|1359164.3.peg.783"/>
<dbReference type="PROSITE" id="PS51002">
    <property type="entry name" value="CYTB_NTER"/>
    <property type="match status" value="1"/>
</dbReference>
<evidence type="ECO:0000256" key="9">
    <source>
        <dbReference type="ARBA" id="ARBA00022989"/>
    </source>
</evidence>
<comment type="subunit">
    <text evidence="2 12">The main subunits of complex b-c1 are: cytochrome b, cytochrome c1 and the Rieske protein.</text>
</comment>
<evidence type="ECO:0000256" key="1">
    <source>
        <dbReference type="ARBA" id="ARBA00004141"/>
    </source>
</evidence>
<name>A0A0F3N176_RICAM</name>
<dbReference type="EMBL" id="LANR01000001">
    <property type="protein sequence ID" value="KJV61778.1"/>
    <property type="molecule type" value="Genomic_DNA"/>
</dbReference>
<feature type="transmembrane region" description="Helical" evidence="13">
    <location>
        <begin position="125"/>
        <end position="147"/>
    </location>
</feature>
<dbReference type="InterPro" id="IPR036150">
    <property type="entry name" value="Cyt_b/b6_C_sf"/>
</dbReference>
<feature type="transmembrane region" description="Helical" evidence="13">
    <location>
        <begin position="245"/>
        <end position="261"/>
    </location>
</feature>
<evidence type="ECO:0000256" key="12">
    <source>
        <dbReference type="RuleBase" id="RU003385"/>
    </source>
</evidence>
<sequence length="308" mass="35368">MNEDITPKKPNAIIEWIDYRLPIFAFLKHFSHYQTPKNLSYLWNLGSIAGIALVIQIITGVILAMHYTPHVDHAFDSVERIMRNVNYGWLLRYTHAVGASMFFAAVYLHIARGLYYGSYKAPRELLWHIGIIIFLTMMATAFMGYVLPWGQMSYWGATVITNLFSAIPLIGEFIVTWLWGGFSVDNPTLNRFFSLHYLLPFIIVALVMLHLVALHQHGSNNPKGIDVKSPKDTIPFHPYYTVKDFVGFGVYFIIFAYFIFYEPNYLGHPDNYIPANPLVTPAHIVPEWYFLPFYAILRAVPSKLGGCY</sequence>
<dbReference type="Gene3D" id="1.20.810.10">
    <property type="entry name" value="Cytochrome Bc1 Complex, Chain C"/>
    <property type="match status" value="1"/>
</dbReference>
<evidence type="ECO:0000256" key="11">
    <source>
        <dbReference type="ARBA" id="ARBA00023136"/>
    </source>
</evidence>
<evidence type="ECO:0000256" key="4">
    <source>
        <dbReference type="ARBA" id="ARBA00022617"/>
    </source>
</evidence>
<dbReference type="PANTHER" id="PTHR19271:SF16">
    <property type="entry name" value="CYTOCHROME B"/>
    <property type="match status" value="1"/>
</dbReference>
<evidence type="ECO:0000256" key="5">
    <source>
        <dbReference type="ARBA" id="ARBA00022660"/>
    </source>
</evidence>
<organism evidence="16 17">
    <name type="scientific">Rickettsia amblyommatis str. Ac/Pa</name>
    <dbReference type="NCBI Taxonomy" id="1359164"/>
    <lineage>
        <taxon>Bacteria</taxon>
        <taxon>Pseudomonadati</taxon>
        <taxon>Pseudomonadota</taxon>
        <taxon>Alphaproteobacteria</taxon>
        <taxon>Rickettsiales</taxon>
        <taxon>Rickettsiaceae</taxon>
        <taxon>Rickettsieae</taxon>
        <taxon>Rickettsia</taxon>
        <taxon>spotted fever group</taxon>
    </lineage>
</organism>
<keyword evidence="17" id="KW-1185">Reference proteome</keyword>
<evidence type="ECO:0000313" key="16">
    <source>
        <dbReference type="EMBL" id="KJV61778.1"/>
    </source>
</evidence>
<dbReference type="Pfam" id="PF00033">
    <property type="entry name" value="Cytochrome_B"/>
    <property type="match status" value="1"/>
</dbReference>
<feature type="transmembrane region" description="Helical" evidence="13">
    <location>
        <begin position="159"/>
        <end position="180"/>
    </location>
</feature>
<comment type="similarity">
    <text evidence="12">Belongs to the cytochrome b family.</text>
</comment>
<dbReference type="GO" id="GO:0008121">
    <property type="term" value="F:quinol-cytochrome-c reductase activity"/>
    <property type="evidence" value="ECO:0007669"/>
    <property type="project" value="TreeGrafter"/>
</dbReference>
<dbReference type="PANTHER" id="PTHR19271">
    <property type="entry name" value="CYTOCHROME B"/>
    <property type="match status" value="1"/>
</dbReference>
<feature type="transmembrane region" description="Helical" evidence="13">
    <location>
        <begin position="41"/>
        <end position="68"/>
    </location>
</feature>
<protein>
    <recommendedName>
        <fullName evidence="12">Cytochrome b</fullName>
    </recommendedName>
</protein>
<keyword evidence="4 12" id="KW-0349">Heme</keyword>
<evidence type="ECO:0000256" key="2">
    <source>
        <dbReference type="ARBA" id="ARBA00011649"/>
    </source>
</evidence>
<keyword evidence="5 12" id="KW-0679">Respiratory chain</keyword>
<dbReference type="InterPro" id="IPR005798">
    <property type="entry name" value="Cyt_b/b6_C"/>
</dbReference>
<comment type="subcellular location">
    <subcellularLocation>
        <location evidence="1">Membrane</location>
        <topology evidence="1">Multi-pass membrane protein</topology>
    </subcellularLocation>
</comment>
<evidence type="ECO:0000313" key="17">
    <source>
        <dbReference type="Proteomes" id="UP000033556"/>
    </source>
</evidence>
<dbReference type="InterPro" id="IPR005797">
    <property type="entry name" value="Cyt_b/b6_N"/>
</dbReference>
<comment type="caution">
    <text evidence="16">The sequence shown here is derived from an EMBL/GenBank/DDBJ whole genome shotgun (WGS) entry which is preliminary data.</text>
</comment>
<keyword evidence="9 13" id="KW-1133">Transmembrane helix</keyword>
<dbReference type="CDD" id="cd00284">
    <property type="entry name" value="Cytochrome_b_N"/>
    <property type="match status" value="1"/>
</dbReference>
<evidence type="ECO:0000256" key="3">
    <source>
        <dbReference type="ARBA" id="ARBA00022448"/>
    </source>
</evidence>
<reference evidence="16 17" key="1">
    <citation type="submission" date="2015-01" db="EMBL/GenBank/DDBJ databases">
        <title>Genome Sequencing of Rickettsiales.</title>
        <authorList>
            <person name="Daugherty S.C."/>
            <person name="Su Q."/>
            <person name="Abolude K."/>
            <person name="Beier-Sexton M."/>
            <person name="Carlyon J.A."/>
            <person name="Carter R."/>
            <person name="Day N.P."/>
            <person name="Dumler S.J."/>
            <person name="Dyachenko V."/>
            <person name="Godinez A."/>
            <person name="Kurtti T.J."/>
            <person name="Lichay M."/>
            <person name="Mullins K.E."/>
            <person name="Ott S."/>
            <person name="Pappas-Brown V."/>
            <person name="Paris D.H."/>
            <person name="Patel P."/>
            <person name="Richards A.L."/>
            <person name="Sadzewicz L."/>
            <person name="Sears K."/>
            <person name="Seidman D."/>
            <person name="Sengamalay N."/>
            <person name="Stenos J."/>
            <person name="Tallon L.J."/>
            <person name="Vincent G."/>
            <person name="Fraser C.M."/>
            <person name="Munderloh U."/>
            <person name="Dunning-Hotopp J.C."/>
        </authorList>
    </citation>
    <scope>NUCLEOTIDE SEQUENCE [LARGE SCALE GENOMIC DNA]</scope>
    <source>
        <strain evidence="16 17">Ac/Pa</strain>
    </source>
</reference>
<keyword evidence="8 12" id="KW-0249">Electron transport</keyword>
<dbReference type="AlphaFoldDB" id="A0A0F3N176"/>
<dbReference type="GO" id="GO:0016020">
    <property type="term" value="C:membrane"/>
    <property type="evidence" value="ECO:0007669"/>
    <property type="project" value="UniProtKB-SubCell"/>
</dbReference>
<keyword evidence="7" id="KW-0479">Metal-binding</keyword>
<accession>A0A0F3N176</accession>
<dbReference type="GO" id="GO:0046872">
    <property type="term" value="F:metal ion binding"/>
    <property type="evidence" value="ECO:0007669"/>
    <property type="project" value="UniProtKB-KW"/>
</dbReference>
<dbReference type="GO" id="GO:0016491">
    <property type="term" value="F:oxidoreductase activity"/>
    <property type="evidence" value="ECO:0007669"/>
    <property type="project" value="InterPro"/>
</dbReference>
<feature type="transmembrane region" description="Helical" evidence="13">
    <location>
        <begin position="192"/>
        <end position="214"/>
    </location>
</feature>
<dbReference type="Pfam" id="PF00032">
    <property type="entry name" value="Cytochrom_B_C"/>
    <property type="match status" value="1"/>
</dbReference>
<evidence type="ECO:0000256" key="13">
    <source>
        <dbReference type="SAM" id="Phobius"/>
    </source>
</evidence>
<dbReference type="SUPFAM" id="SSF81342">
    <property type="entry name" value="Transmembrane di-heme cytochromes"/>
    <property type="match status" value="1"/>
</dbReference>
<feature type="transmembrane region" description="Helical" evidence="13">
    <location>
        <begin position="89"/>
        <end position="110"/>
    </location>
</feature>
<evidence type="ECO:0000256" key="6">
    <source>
        <dbReference type="ARBA" id="ARBA00022692"/>
    </source>
</evidence>